<keyword evidence="1" id="KW-0175">Coiled coil</keyword>
<accession>A0A7G2CE67</accession>
<gene>
    <name evidence="3" type="ORF">ADEAN_000465200</name>
</gene>
<name>A0A7G2CE67_9TRYP</name>
<feature type="coiled-coil region" evidence="1">
    <location>
        <begin position="657"/>
        <end position="684"/>
    </location>
</feature>
<dbReference type="EMBL" id="LR877152">
    <property type="protein sequence ID" value="CAD2217174.1"/>
    <property type="molecule type" value="Genomic_DNA"/>
</dbReference>
<evidence type="ECO:0000256" key="1">
    <source>
        <dbReference type="SAM" id="Coils"/>
    </source>
</evidence>
<evidence type="ECO:0000313" key="4">
    <source>
        <dbReference type="Proteomes" id="UP000515908"/>
    </source>
</evidence>
<evidence type="ECO:0000256" key="2">
    <source>
        <dbReference type="SAM" id="MobiDB-lite"/>
    </source>
</evidence>
<dbReference type="VEuPathDB" id="TriTrypDB:ADEAN_000465200"/>
<organism evidence="3 4">
    <name type="scientific">Angomonas deanei</name>
    <dbReference type="NCBI Taxonomy" id="59799"/>
    <lineage>
        <taxon>Eukaryota</taxon>
        <taxon>Discoba</taxon>
        <taxon>Euglenozoa</taxon>
        <taxon>Kinetoplastea</taxon>
        <taxon>Metakinetoplastina</taxon>
        <taxon>Trypanosomatida</taxon>
        <taxon>Trypanosomatidae</taxon>
        <taxon>Strigomonadinae</taxon>
        <taxon>Angomonas</taxon>
    </lineage>
</organism>
<dbReference type="AlphaFoldDB" id="A0A7G2CE67"/>
<dbReference type="Proteomes" id="UP000515908">
    <property type="component" value="Chromosome 08"/>
</dbReference>
<evidence type="ECO:0000313" key="3">
    <source>
        <dbReference type="EMBL" id="CAD2217174.1"/>
    </source>
</evidence>
<sequence length="900" mass="101040">MDSTDVNGRLHHVKFVSVDYSSSEEEEEDRGTVLYGAAEQPPPPAFHVYEELEDGPSEQECLPVLRPCVTEEVEDEGLSLLEEKLREGWSGQACCTPIGSSDALYEERTVRVEESLLWGGARVDHRLPSSLITSSTLLLCGRPAVLFHVVRQWSEAGVTPYLDVLHAMMGPWCVFLWKSMAVLRGSGQLVPVKGNGDALETVKAVAHTLALDASCDIPCLKQDSWGTAPALVSLCDRIGDDVLPAKAVSILQLLALWRSLDLGVEQWTTETEGQLARWLVGKEIDQADQSLAELLRRFFHLDFPSAAYSTEKRIDIRRCIVAQVYANTVAPILTHLLQKLESMVAPPSSNSVRIHFIGVEESPQKEDSPRVTNWVSFFECFAYYEMVTQVEEGRRAYLSREAFLEGIEGPLIQREEESRAGQARTWYAATVDKLTSKGEEKVATYLLGELVRRCPQCCLTQSVGTLPDRLALLRKRHTDRAASFFAGNTHILHAESGERISSSPEVHLADVYPTAFHSLSRYARGVTVEMSVSNFVRDWLTPAFKYFVFRDEDRVDFSADCLPQYKRNPHREYGEHYWACRYTDCCPVALPHVLLPPSSEVVVGATKVFLNESAMKALTERRAQLHDAAVGLLQSVGKGFFGRQKAAERRWASYEEIAAASKRIAEKEEQLQMARLDAQRETQLRDSAGRLGATQRELGERYLEAAVYFTDHFSHTYLSLQSSLETFFNAYRTAERERLQAESCARQEAAALNHVRQSTYQRAMGSPHRPLTSALPASCVPILESTDHQQARRTQRVQREAALRVLQFVKDKTLRQQEKSMDAQVKHHLKRQMKRLSGESMQASLLSQRATADLPNTSSLHSVVSSVDGRGGAASLDDTSWQTQKDMLKLWELSELCKRS</sequence>
<keyword evidence="4" id="KW-1185">Reference proteome</keyword>
<reference evidence="3 4" key="1">
    <citation type="submission" date="2020-08" db="EMBL/GenBank/DDBJ databases">
        <authorList>
            <person name="Newling K."/>
            <person name="Davey J."/>
            <person name="Forrester S."/>
        </authorList>
    </citation>
    <scope>NUCLEOTIDE SEQUENCE [LARGE SCALE GENOMIC DNA]</scope>
    <source>
        <strain evidence="4">Crithidia deanei Carvalho (ATCC PRA-265)</strain>
    </source>
</reference>
<proteinExistence type="predicted"/>
<protein>
    <submittedName>
        <fullName evidence="3">Uncharacterized protein</fullName>
    </submittedName>
</protein>
<feature type="region of interest" description="Disordered" evidence="2">
    <location>
        <begin position="19"/>
        <end position="42"/>
    </location>
</feature>